<proteinExistence type="predicted"/>
<dbReference type="HOGENOM" id="CLU_100865_1_0_2"/>
<keyword evidence="2" id="KW-0614">Plasmid</keyword>
<accession>D3T1M7</accession>
<keyword evidence="1" id="KW-1133">Transmembrane helix</keyword>
<feature type="transmembrane region" description="Helical" evidence="1">
    <location>
        <begin position="147"/>
        <end position="165"/>
    </location>
</feature>
<dbReference type="GeneID" id="8826815"/>
<name>D3T1M7_NATMM</name>
<dbReference type="Proteomes" id="UP000001879">
    <property type="component" value="Plasmid pNMAG01"/>
</dbReference>
<keyword evidence="1" id="KW-0472">Membrane</keyword>
<feature type="transmembrane region" description="Helical" evidence="1">
    <location>
        <begin position="12"/>
        <end position="31"/>
    </location>
</feature>
<dbReference type="KEGG" id="nmg:Nmag_3945"/>
<keyword evidence="3" id="KW-1185">Reference proteome</keyword>
<dbReference type="InterPro" id="IPR055941">
    <property type="entry name" value="DUF7519"/>
</dbReference>
<feature type="transmembrane region" description="Helical" evidence="1">
    <location>
        <begin position="117"/>
        <end position="141"/>
    </location>
</feature>
<geneLocation type="plasmid" evidence="2 3">
    <name>pNMAG01</name>
</geneLocation>
<keyword evidence="1" id="KW-0812">Transmembrane</keyword>
<dbReference type="Pfam" id="PF24363">
    <property type="entry name" value="DUF7519"/>
    <property type="match status" value="1"/>
</dbReference>
<reference evidence="3" key="1">
    <citation type="submission" date="2010-02" db="EMBL/GenBank/DDBJ databases">
        <title>Complete sequence of plasmid 1 of Natrialba magadii ATCC 43099.</title>
        <authorList>
            <consortium name="US DOE Joint Genome Institute"/>
            <person name="Lucas S."/>
            <person name="Copeland A."/>
            <person name="Lapidus A."/>
            <person name="Cheng J.-F."/>
            <person name="Bruce D."/>
            <person name="Goodwin L."/>
            <person name="Pitluck S."/>
            <person name="Davenport K."/>
            <person name="Saunders E."/>
            <person name="Detter J.C."/>
            <person name="Han C."/>
            <person name="Tapia R."/>
            <person name="Land M."/>
            <person name="Hauser L."/>
            <person name="Kyrpides N."/>
            <person name="Mikhailova N."/>
            <person name="De Castro R.E."/>
            <person name="Maupin-Furlow J.A."/>
            <person name="Woyke T."/>
        </authorList>
    </citation>
    <scope>NUCLEOTIDE SEQUENCE [LARGE SCALE GENOMIC DNA]</scope>
    <source>
        <strain evidence="3">ATCC 43099 / DSM 3394 / CCM 3739 / CIP 104546 / IAM 13178 / JCM 8861 / NBRC 102185 / NCIMB 2190 / MS3</strain>
        <plasmid evidence="3">pNMAG01</plasmid>
    </source>
</reference>
<protein>
    <submittedName>
        <fullName evidence="2">Uncharacterized protein</fullName>
    </submittedName>
</protein>
<dbReference type="RefSeq" id="WP_012996937.1">
    <property type="nucleotide sequence ID" value="NC_013923.1"/>
</dbReference>
<reference evidence="2 3" key="2">
    <citation type="journal article" date="2012" name="BMC Genomics">
        <title>A comparative genomics perspective on the genetic content of the alkaliphilic haloarchaeon Natrialba magadii ATCC 43099T.</title>
        <authorList>
            <person name="Siddaramappa S."/>
            <person name="Challacombe J.F."/>
            <person name="Decastro R.E."/>
            <person name="Pfeiffer F."/>
            <person name="Sastre D.E."/>
            <person name="Gimenez M.I."/>
            <person name="Paggi R.A."/>
            <person name="Detter J.C."/>
            <person name="Davenport K.W."/>
            <person name="Goodwin L.A."/>
            <person name="Kyrpides N."/>
            <person name="Tapia R."/>
            <person name="Pitluck S."/>
            <person name="Lucas S."/>
            <person name="Woyke T."/>
            <person name="Maupin-Furlow J.A."/>
        </authorList>
    </citation>
    <scope>NUCLEOTIDE SEQUENCE [LARGE SCALE GENOMIC DNA]</scope>
    <source>
        <strain evidence="3">ATCC 43099 / DSM 3394 / CCM 3739 / CIP 104546 / IAM 13178 / JCM 8861 / NBRC 102185 / NCIMB 2190 / MS3</strain>
    </source>
</reference>
<evidence type="ECO:0000313" key="2">
    <source>
        <dbReference type="EMBL" id="ADD07486.1"/>
    </source>
</evidence>
<gene>
    <name evidence="2" type="ordered locus">Nmag_3945</name>
</gene>
<evidence type="ECO:0000313" key="3">
    <source>
        <dbReference type="Proteomes" id="UP000001879"/>
    </source>
</evidence>
<evidence type="ECO:0000256" key="1">
    <source>
        <dbReference type="SAM" id="Phobius"/>
    </source>
</evidence>
<sequence length="186" mass="18360">MMGPKGGSPATISSVIALCFAGVGWSVAVPYSIHATALSTVGWLLLGLALLTGDRTTVTVGAGVLVLGSFVAAGTGASMVSVLVAVTASVLAWDIGQNAISIGHQLGRSAPTARAELAHVLASLVVGTGIVVVGLAATQLVGSSQPIIVVVLFLLAAAVIAIALGPSETLDTARFEQTASTSESSK</sequence>
<organism evidence="2 3">
    <name type="scientific">Natrialba magadii (strain ATCC 43099 / DSM 3394 / CCM 3739 / CIP 104546 / IAM 13178 / JCM 8861 / NBRC 102185 / NCIMB 2190 / MS3)</name>
    <name type="common">Natronobacterium magadii</name>
    <dbReference type="NCBI Taxonomy" id="547559"/>
    <lineage>
        <taxon>Archaea</taxon>
        <taxon>Methanobacteriati</taxon>
        <taxon>Methanobacteriota</taxon>
        <taxon>Stenosarchaea group</taxon>
        <taxon>Halobacteria</taxon>
        <taxon>Halobacteriales</taxon>
        <taxon>Natrialbaceae</taxon>
        <taxon>Natrialba</taxon>
    </lineage>
</organism>
<dbReference type="EMBL" id="CP001933">
    <property type="protein sequence ID" value="ADD07486.1"/>
    <property type="molecule type" value="Genomic_DNA"/>
</dbReference>
<dbReference type="AlphaFoldDB" id="D3T1M7"/>